<evidence type="ECO:0000259" key="2">
    <source>
        <dbReference type="Pfam" id="PF13471"/>
    </source>
</evidence>
<protein>
    <submittedName>
        <fullName evidence="3">Lasso peptide biosynthesis B2 protein</fullName>
    </submittedName>
</protein>
<dbReference type="Pfam" id="PF13471">
    <property type="entry name" value="Transglut_core3"/>
    <property type="match status" value="1"/>
</dbReference>
<dbReference type="RefSeq" id="WP_146974729.1">
    <property type="nucleotide sequence ID" value="NZ_VOSL01000052.1"/>
</dbReference>
<name>A0A5C6XAL4_9DELT</name>
<gene>
    <name evidence="3" type="ORF">FRC96_12025</name>
</gene>
<proteinExistence type="predicted"/>
<sequence length="159" mass="17193">MMSLRRVIELGARHGEAFVLIAAAHVLIEGAGWDRARRFSDRLLPQHTPPIAPTCDPQRVAGAIERSVLRASRLIPGARCAPRALAARHMLARRGIVSRLVVGLRLKPHPEGHAWLELGSPAHPLRLFARDPSAYTPLDALSPTVASSPRSPIPTPTSA</sequence>
<feature type="domain" description="Microcin J25-processing protein McjB C-terminal" evidence="2">
    <location>
        <begin position="35"/>
        <end position="119"/>
    </location>
</feature>
<evidence type="ECO:0000313" key="4">
    <source>
        <dbReference type="Proteomes" id="UP000321046"/>
    </source>
</evidence>
<dbReference type="InterPro" id="IPR053521">
    <property type="entry name" value="McjB-like"/>
</dbReference>
<accession>A0A5C6XAL4</accession>
<feature type="region of interest" description="Disordered" evidence="1">
    <location>
        <begin position="140"/>
        <end position="159"/>
    </location>
</feature>
<comment type="caution">
    <text evidence="3">The sequence shown here is derived from an EMBL/GenBank/DDBJ whole genome shotgun (WGS) entry which is preliminary data.</text>
</comment>
<evidence type="ECO:0000256" key="1">
    <source>
        <dbReference type="SAM" id="MobiDB-lite"/>
    </source>
</evidence>
<organism evidence="3 4">
    <name type="scientific">Lujinxingia vulgaris</name>
    <dbReference type="NCBI Taxonomy" id="2600176"/>
    <lineage>
        <taxon>Bacteria</taxon>
        <taxon>Deltaproteobacteria</taxon>
        <taxon>Bradymonadales</taxon>
        <taxon>Lujinxingiaceae</taxon>
        <taxon>Lujinxingia</taxon>
    </lineage>
</organism>
<dbReference type="AlphaFoldDB" id="A0A5C6XAL4"/>
<dbReference type="Proteomes" id="UP000321046">
    <property type="component" value="Unassembled WGS sequence"/>
</dbReference>
<dbReference type="EMBL" id="VOSL01000052">
    <property type="protein sequence ID" value="TXD35105.1"/>
    <property type="molecule type" value="Genomic_DNA"/>
</dbReference>
<reference evidence="3 4" key="1">
    <citation type="submission" date="2019-08" db="EMBL/GenBank/DDBJ databases">
        <title>Bradymonadales sp. TMQ2.</title>
        <authorList>
            <person name="Liang Q."/>
        </authorList>
    </citation>
    <scope>NUCLEOTIDE SEQUENCE [LARGE SCALE GENOMIC DNA]</scope>
    <source>
        <strain evidence="3 4">TMQ2</strain>
    </source>
</reference>
<dbReference type="OrthoDB" id="5519647at2"/>
<evidence type="ECO:0000313" key="3">
    <source>
        <dbReference type="EMBL" id="TXD35105.1"/>
    </source>
</evidence>
<dbReference type="NCBIfam" id="NF033537">
    <property type="entry name" value="lasso_biosyn_B2"/>
    <property type="match status" value="1"/>
</dbReference>
<dbReference type="InterPro" id="IPR032708">
    <property type="entry name" value="McjB_C"/>
</dbReference>